<dbReference type="EMBL" id="GBRH01201789">
    <property type="protein sequence ID" value="JAD96106.1"/>
    <property type="molecule type" value="Transcribed_RNA"/>
</dbReference>
<accession>A0A0A9E7U4</accession>
<protein>
    <submittedName>
        <fullName evidence="1">Uncharacterized protein</fullName>
    </submittedName>
</protein>
<organism evidence="1">
    <name type="scientific">Arundo donax</name>
    <name type="common">Giant reed</name>
    <name type="synonym">Donax arundinaceus</name>
    <dbReference type="NCBI Taxonomy" id="35708"/>
    <lineage>
        <taxon>Eukaryota</taxon>
        <taxon>Viridiplantae</taxon>
        <taxon>Streptophyta</taxon>
        <taxon>Embryophyta</taxon>
        <taxon>Tracheophyta</taxon>
        <taxon>Spermatophyta</taxon>
        <taxon>Magnoliopsida</taxon>
        <taxon>Liliopsida</taxon>
        <taxon>Poales</taxon>
        <taxon>Poaceae</taxon>
        <taxon>PACMAD clade</taxon>
        <taxon>Arundinoideae</taxon>
        <taxon>Arundineae</taxon>
        <taxon>Arundo</taxon>
    </lineage>
</organism>
<reference evidence="1" key="2">
    <citation type="journal article" date="2015" name="Data Brief">
        <title>Shoot transcriptome of the giant reed, Arundo donax.</title>
        <authorList>
            <person name="Barrero R.A."/>
            <person name="Guerrero F.D."/>
            <person name="Moolhuijzen P."/>
            <person name="Goolsby J.A."/>
            <person name="Tidwell J."/>
            <person name="Bellgard S.E."/>
            <person name="Bellgard M.I."/>
        </authorList>
    </citation>
    <scope>NUCLEOTIDE SEQUENCE</scope>
    <source>
        <tissue evidence="1">Shoot tissue taken approximately 20 cm above the soil surface</tissue>
    </source>
</reference>
<name>A0A0A9E7U4_ARUDO</name>
<dbReference type="AlphaFoldDB" id="A0A0A9E7U4"/>
<sequence>MNGQSFQGKDALKRYLAENKNVEEDLMARLREKIMQNEFQPDRNKDINLDTSLTEDIVSATDEEVRDEVEA</sequence>
<evidence type="ECO:0000313" key="1">
    <source>
        <dbReference type="EMBL" id="JAD96106.1"/>
    </source>
</evidence>
<proteinExistence type="predicted"/>
<reference evidence="1" key="1">
    <citation type="submission" date="2014-09" db="EMBL/GenBank/DDBJ databases">
        <authorList>
            <person name="Magalhaes I.L.F."/>
            <person name="Oliveira U."/>
            <person name="Santos F.R."/>
            <person name="Vidigal T.H.D.A."/>
            <person name="Brescovit A.D."/>
            <person name="Santos A.J."/>
        </authorList>
    </citation>
    <scope>NUCLEOTIDE SEQUENCE</scope>
    <source>
        <tissue evidence="1">Shoot tissue taken approximately 20 cm above the soil surface</tissue>
    </source>
</reference>